<organism evidence="1 2">
    <name type="scientific">Choanephora cucurbitarum</name>
    <dbReference type="NCBI Taxonomy" id="101091"/>
    <lineage>
        <taxon>Eukaryota</taxon>
        <taxon>Fungi</taxon>
        <taxon>Fungi incertae sedis</taxon>
        <taxon>Mucoromycota</taxon>
        <taxon>Mucoromycotina</taxon>
        <taxon>Mucoromycetes</taxon>
        <taxon>Mucorales</taxon>
        <taxon>Mucorineae</taxon>
        <taxon>Choanephoraceae</taxon>
        <taxon>Choanephoroideae</taxon>
        <taxon>Choanephora</taxon>
    </lineage>
</organism>
<accession>A0A1C7MZ80</accession>
<reference evidence="1 2" key="1">
    <citation type="submission" date="2016-03" db="EMBL/GenBank/DDBJ databases">
        <title>Choanephora cucurbitarum.</title>
        <authorList>
            <person name="Min B."/>
            <person name="Park H."/>
            <person name="Park J.-H."/>
            <person name="Shin H.-D."/>
            <person name="Choi I.-G."/>
        </authorList>
    </citation>
    <scope>NUCLEOTIDE SEQUENCE [LARGE SCALE GENOMIC DNA]</scope>
    <source>
        <strain evidence="1 2">KUS-F28377</strain>
    </source>
</reference>
<name>A0A1C7MZ80_9FUNG</name>
<protein>
    <submittedName>
        <fullName evidence="1">Uncharacterized protein</fullName>
    </submittedName>
</protein>
<comment type="caution">
    <text evidence="1">The sequence shown here is derived from an EMBL/GenBank/DDBJ whole genome shotgun (WGS) entry which is preliminary data.</text>
</comment>
<evidence type="ECO:0000313" key="1">
    <source>
        <dbReference type="EMBL" id="OBZ82205.1"/>
    </source>
</evidence>
<dbReference type="Proteomes" id="UP000093000">
    <property type="component" value="Unassembled WGS sequence"/>
</dbReference>
<dbReference type="EMBL" id="LUGH01000927">
    <property type="protein sequence ID" value="OBZ82205.1"/>
    <property type="molecule type" value="Genomic_DNA"/>
</dbReference>
<evidence type="ECO:0000313" key="2">
    <source>
        <dbReference type="Proteomes" id="UP000093000"/>
    </source>
</evidence>
<proteinExistence type="predicted"/>
<sequence>MSRCCDSGASFNARELVIAEKFPLKIQVGFRAIDSVELERFQKILRELQVLRHDRVELQYLISKFRTQWNLNILVKCAT</sequence>
<keyword evidence="2" id="KW-1185">Reference proteome</keyword>
<gene>
    <name evidence="1" type="ORF">A0J61_09745</name>
</gene>
<dbReference type="AlphaFoldDB" id="A0A1C7MZ80"/>
<dbReference type="InParanoid" id="A0A1C7MZ80"/>